<dbReference type="Pfam" id="PF02463">
    <property type="entry name" value="SMC_N"/>
    <property type="match status" value="1"/>
</dbReference>
<dbReference type="GO" id="GO:0007059">
    <property type="term" value="P:chromosome segregation"/>
    <property type="evidence" value="ECO:0007669"/>
    <property type="project" value="UniProtKB-UniRule"/>
</dbReference>
<dbReference type="InterPro" id="IPR003395">
    <property type="entry name" value="RecF/RecN/SMC_N"/>
</dbReference>
<feature type="coiled-coil region" evidence="6">
    <location>
        <begin position="864"/>
        <end position="891"/>
    </location>
</feature>
<evidence type="ECO:0000313" key="8">
    <source>
        <dbReference type="EMBL" id="PTQ89576.1"/>
    </source>
</evidence>
<evidence type="ECO:0000256" key="4">
    <source>
        <dbReference type="ARBA" id="ARBA00023054"/>
    </source>
</evidence>
<dbReference type="Gene3D" id="3.40.50.300">
    <property type="entry name" value="P-loop containing nucleotide triphosphate hydrolases"/>
    <property type="match status" value="2"/>
</dbReference>
<gene>
    <name evidence="6" type="primary">smc</name>
    <name evidence="8" type="ORF">C8N29_106107</name>
</gene>
<dbReference type="HAMAP" id="MF_01894">
    <property type="entry name" value="Smc_prok"/>
    <property type="match status" value="1"/>
</dbReference>
<comment type="subcellular location">
    <subcellularLocation>
        <location evidence="6">Cytoplasm</location>
    </subcellularLocation>
</comment>
<feature type="coiled-coil region" evidence="6">
    <location>
        <begin position="170"/>
        <end position="225"/>
    </location>
</feature>
<evidence type="ECO:0000256" key="2">
    <source>
        <dbReference type="ARBA" id="ARBA00022741"/>
    </source>
</evidence>
<dbReference type="InterPro" id="IPR027417">
    <property type="entry name" value="P-loop_NTPase"/>
</dbReference>
<dbReference type="Proteomes" id="UP000244223">
    <property type="component" value="Unassembled WGS sequence"/>
</dbReference>
<evidence type="ECO:0000256" key="3">
    <source>
        <dbReference type="ARBA" id="ARBA00022840"/>
    </source>
</evidence>
<comment type="domain">
    <text evidence="6">Contains large globular domains required for ATP hydrolysis at each terminus and a third globular domain forming a flexible hinge near the middle of the molecule. These domains are separated by coiled-coil structures.</text>
</comment>
<feature type="coiled-coil region" evidence="6">
    <location>
        <begin position="974"/>
        <end position="1001"/>
    </location>
</feature>
<dbReference type="GO" id="GO:0016887">
    <property type="term" value="F:ATP hydrolysis activity"/>
    <property type="evidence" value="ECO:0007669"/>
    <property type="project" value="InterPro"/>
</dbReference>
<organism evidence="8 9">
    <name type="scientific">Agitococcus lubricus</name>
    <dbReference type="NCBI Taxonomy" id="1077255"/>
    <lineage>
        <taxon>Bacteria</taxon>
        <taxon>Pseudomonadati</taxon>
        <taxon>Pseudomonadota</taxon>
        <taxon>Gammaproteobacteria</taxon>
        <taxon>Moraxellales</taxon>
        <taxon>Moraxellaceae</taxon>
        <taxon>Agitococcus</taxon>
    </lineage>
</organism>
<comment type="function">
    <text evidence="6">Required for chromosome condensation and partitioning.</text>
</comment>
<dbReference type="GO" id="GO:0030261">
    <property type="term" value="P:chromosome condensation"/>
    <property type="evidence" value="ECO:0007669"/>
    <property type="project" value="InterPro"/>
</dbReference>
<keyword evidence="9" id="KW-1185">Reference proteome</keyword>
<feature type="binding site" evidence="6">
    <location>
        <begin position="32"/>
        <end position="39"/>
    </location>
    <ligand>
        <name>ATP</name>
        <dbReference type="ChEBI" id="CHEBI:30616"/>
    </ligand>
</feature>
<reference evidence="8 9" key="1">
    <citation type="submission" date="2018-04" db="EMBL/GenBank/DDBJ databases">
        <title>Genomic Encyclopedia of Archaeal and Bacterial Type Strains, Phase II (KMG-II): from individual species to whole genera.</title>
        <authorList>
            <person name="Goeker M."/>
        </authorList>
    </citation>
    <scope>NUCLEOTIDE SEQUENCE [LARGE SCALE GENOMIC DNA]</scope>
    <source>
        <strain evidence="8 9">DSM 5822</strain>
    </source>
</reference>
<dbReference type="CDD" id="cd03278">
    <property type="entry name" value="ABC_SMC_barmotin"/>
    <property type="match status" value="2"/>
</dbReference>
<dbReference type="GO" id="GO:0005737">
    <property type="term" value="C:cytoplasm"/>
    <property type="evidence" value="ECO:0007669"/>
    <property type="project" value="UniProtKB-SubCell"/>
</dbReference>
<dbReference type="InterPro" id="IPR011890">
    <property type="entry name" value="SMC_prok"/>
</dbReference>
<dbReference type="SUPFAM" id="SSF52540">
    <property type="entry name" value="P-loop containing nucleoside triphosphate hydrolases"/>
    <property type="match status" value="1"/>
</dbReference>
<evidence type="ECO:0000313" key="9">
    <source>
        <dbReference type="Proteomes" id="UP000244223"/>
    </source>
</evidence>
<dbReference type="GO" id="GO:0003677">
    <property type="term" value="F:DNA binding"/>
    <property type="evidence" value="ECO:0007669"/>
    <property type="project" value="UniProtKB-UniRule"/>
</dbReference>
<feature type="coiled-coil region" evidence="6">
    <location>
        <begin position="300"/>
        <end position="425"/>
    </location>
</feature>
<dbReference type="GO" id="GO:0006260">
    <property type="term" value="P:DNA replication"/>
    <property type="evidence" value="ECO:0007669"/>
    <property type="project" value="UniProtKB-UniRule"/>
</dbReference>
<dbReference type="GO" id="GO:0007062">
    <property type="term" value="P:sister chromatid cohesion"/>
    <property type="evidence" value="ECO:0007669"/>
    <property type="project" value="InterPro"/>
</dbReference>
<dbReference type="InterPro" id="IPR024704">
    <property type="entry name" value="SMC"/>
</dbReference>
<proteinExistence type="inferred from homology"/>
<keyword evidence="1 6" id="KW-0963">Cytoplasm</keyword>
<evidence type="ECO:0000256" key="6">
    <source>
        <dbReference type="HAMAP-Rule" id="MF_01894"/>
    </source>
</evidence>
<dbReference type="NCBIfam" id="TIGR02168">
    <property type="entry name" value="SMC_prok_B"/>
    <property type="match status" value="1"/>
</dbReference>
<feature type="domain" description="RecF/RecN/SMC N-terminal" evidence="7">
    <location>
        <begin position="3"/>
        <end position="1143"/>
    </location>
</feature>
<comment type="caution">
    <text evidence="8">The sequence shown here is derived from an EMBL/GenBank/DDBJ whole genome shotgun (WGS) entry which is preliminary data.</text>
</comment>
<feature type="coiled-coil region" evidence="6">
    <location>
        <begin position="675"/>
        <end position="786"/>
    </location>
</feature>
<dbReference type="AlphaFoldDB" id="A0A2T5IZT1"/>
<dbReference type="OrthoDB" id="9808768at2"/>
<dbReference type="PANTHER" id="PTHR43977">
    <property type="entry name" value="STRUCTURAL MAINTENANCE OF CHROMOSOMES PROTEIN 3"/>
    <property type="match status" value="1"/>
</dbReference>
<dbReference type="EMBL" id="QAON01000006">
    <property type="protein sequence ID" value="PTQ89576.1"/>
    <property type="molecule type" value="Genomic_DNA"/>
</dbReference>
<keyword evidence="5 6" id="KW-0238">DNA-binding</keyword>
<evidence type="ECO:0000256" key="5">
    <source>
        <dbReference type="ARBA" id="ARBA00023125"/>
    </source>
</evidence>
<accession>A0A2T5IZT1</accession>
<dbReference type="PIRSF" id="PIRSF005719">
    <property type="entry name" value="SMC"/>
    <property type="match status" value="1"/>
</dbReference>
<keyword evidence="3 6" id="KW-0067">ATP-binding</keyword>
<name>A0A2T5IZT1_9GAMM</name>
<evidence type="ECO:0000259" key="7">
    <source>
        <dbReference type="Pfam" id="PF02463"/>
    </source>
</evidence>
<evidence type="ECO:0000256" key="1">
    <source>
        <dbReference type="ARBA" id="ARBA00022490"/>
    </source>
</evidence>
<dbReference type="RefSeq" id="WP_107865536.1">
    <property type="nucleotide sequence ID" value="NZ_QAON01000006.1"/>
</dbReference>
<comment type="subunit">
    <text evidence="6">Homodimer.</text>
</comment>
<dbReference type="GO" id="GO:0005524">
    <property type="term" value="F:ATP binding"/>
    <property type="evidence" value="ECO:0007669"/>
    <property type="project" value="UniProtKB-UniRule"/>
</dbReference>
<keyword evidence="4 6" id="KW-0175">Coiled coil</keyword>
<keyword evidence="2 6" id="KW-0547">Nucleotide-binding</keyword>
<comment type="similarity">
    <text evidence="6">Belongs to the SMC family.</text>
</comment>
<protein>
    <recommendedName>
        <fullName evidence="6">Chromosome partition protein Smc</fullName>
    </recommendedName>
</protein>
<sequence length="1159" mass="130960">MRLKSIKLAGFKSFVDATTVPFPQNLSAIVGPNGCGKSNIIDAVRWVMGESSARYLRGESMADVIFNGSSGRKPVGQASIELIFDNTDGTLGGEYAKYQEIGVRRQVNRDGKSDYFLNGSRCRRKDITDIFLGTGLGPRSYAIIEQGMISRLIEARPEELRVYIEEAAGISRYKERRKETETRLNNTRDNLARLNDIRDELARQLAHLQKQADAAEKYRALKNEERQTKIQLYGWRWQSLQQELAHYQQQIQLKASQLAESLNAQQHFESAIAQARHQEDNAHQAVHAAQNRVFGIKNSISQTEQQLQHHEQRRQQLKQQAASLSARQQQALAEAEQDEYELAELAQQLIQLLPQQDELAARLDEQLWRVEQAEQQLLTQQQDYEAKQQSAAQTTTQVQLWQNKVQTLEQGLLRAKDRQHRLQQEMGQFATDDLLEEVAIQQTLLAELDSCLHQEQVQQEQISEQLTATANQLQHLHQHLHDLQSQQQQAQGEQSALLALQQAALGRDNHQQAQWLEQQQLAQQPRLAEVLQVKTGFEPWVEKVLGEAISAILVDDLAHIDLTACPAVMLLERQSIPADYPPDALLAYVDSHIGNELLTHVRYIGTVQQALAARSQLAVGQSFICADGYWVGRHWLKVLNAAQQDSVLARQQRLTQLQQSLTQIANEIVVCQQQQQHLVQQQQQWEQQRLQLQRQLSQHLQERGVQQAKLGKLQAQLTQTQLQAQRIARELDELAQQTTIDTELLAEARLQLEDYLESLQHYQTAYEHLQTEREQSRLSLVQLRQTQQQLSQQSHQLALTVQGLHTRQAALAQSQQRQQHYLASLATQQQDLASSLLALTEPNAELTLLLEDYLAEKLVAEEALQASQVQLQALASEYRHLEQQRAQLNASIEPLRQGLEQDRLTWQGVSARQEHLVEQLQALNTTPEMIDGFTQALNEADLQQRLDSVATKIGRLGAINLAAIEEYQQQAERKIYLDNQAQDLEEALTKLETAIKHIDKETRTLFMDTFNQVNDGLQHLFPKVFGGGMAALHLVGEDTLTSGVSITARPPGKKNATIHLLSGGEKALTALALVFAIFQLNPAPFCLLDEVDAPLDDANVSRFCRLVEEMAQQVQFIYITHNKIAMSMAKQLMGVTMHEPGVSRLVSVDVEQAAALAAA</sequence>